<comment type="caution">
    <text evidence="1">The sequence shown here is derived from an EMBL/GenBank/DDBJ whole genome shotgun (WGS) entry which is preliminary data.</text>
</comment>
<dbReference type="Proteomes" id="UP000887226">
    <property type="component" value="Unassembled WGS sequence"/>
</dbReference>
<evidence type="ECO:0000313" key="2">
    <source>
        <dbReference type="Proteomes" id="UP000887226"/>
    </source>
</evidence>
<dbReference type="EMBL" id="MU254002">
    <property type="protein sequence ID" value="KAG9243142.1"/>
    <property type="molecule type" value="Genomic_DNA"/>
</dbReference>
<evidence type="ECO:0000313" key="1">
    <source>
        <dbReference type="EMBL" id="KAG9243142.1"/>
    </source>
</evidence>
<sequence>MVLSPVTGTLLVGVLSGKARSVITEGAIPSLHLHECELYDKLIVLSIYDSFCLAEKAGVAMRVQRIVQKSGGDWGSYMNFNVKSWRSSYGRVASPR</sequence>
<name>A0A9P7Z0L5_9HELO</name>
<accession>A0A9P7Z0L5</accession>
<reference evidence="1" key="1">
    <citation type="journal article" date="2021" name="IMA Fungus">
        <title>Genomic characterization of three marine fungi, including Emericellopsis atlantica sp. nov. with signatures of a generalist lifestyle and marine biomass degradation.</title>
        <authorList>
            <person name="Hagestad O.C."/>
            <person name="Hou L."/>
            <person name="Andersen J.H."/>
            <person name="Hansen E.H."/>
            <person name="Altermark B."/>
            <person name="Li C."/>
            <person name="Kuhnert E."/>
            <person name="Cox R.J."/>
            <person name="Crous P.W."/>
            <person name="Spatafora J.W."/>
            <person name="Lail K."/>
            <person name="Amirebrahimi M."/>
            <person name="Lipzen A."/>
            <person name="Pangilinan J."/>
            <person name="Andreopoulos W."/>
            <person name="Hayes R.D."/>
            <person name="Ng V."/>
            <person name="Grigoriev I.V."/>
            <person name="Jackson S.A."/>
            <person name="Sutton T.D.S."/>
            <person name="Dobson A.D.W."/>
            <person name="Rama T."/>
        </authorList>
    </citation>
    <scope>NUCLEOTIDE SEQUENCE</scope>
    <source>
        <strain evidence="1">TRa3180A</strain>
    </source>
</reference>
<gene>
    <name evidence="1" type="ORF">BJ878DRAFT_512173</name>
</gene>
<organism evidence="1 2">
    <name type="scientific">Calycina marina</name>
    <dbReference type="NCBI Taxonomy" id="1763456"/>
    <lineage>
        <taxon>Eukaryota</taxon>
        <taxon>Fungi</taxon>
        <taxon>Dikarya</taxon>
        <taxon>Ascomycota</taxon>
        <taxon>Pezizomycotina</taxon>
        <taxon>Leotiomycetes</taxon>
        <taxon>Helotiales</taxon>
        <taxon>Pezizellaceae</taxon>
        <taxon>Calycina</taxon>
    </lineage>
</organism>
<keyword evidence="2" id="KW-1185">Reference proteome</keyword>
<proteinExistence type="predicted"/>
<dbReference type="AlphaFoldDB" id="A0A9P7Z0L5"/>
<protein>
    <submittedName>
        <fullName evidence="1">Uncharacterized protein</fullName>
    </submittedName>
</protein>